<dbReference type="OrthoDB" id="1111004at2759"/>
<evidence type="ECO:0000256" key="5">
    <source>
        <dbReference type="ARBA" id="ARBA00023136"/>
    </source>
</evidence>
<dbReference type="EMBL" id="KZ308428">
    <property type="protein sequence ID" value="KAG8229378.1"/>
    <property type="molecule type" value="Genomic_DNA"/>
</dbReference>
<evidence type="ECO:0000256" key="4">
    <source>
        <dbReference type="ARBA" id="ARBA00022989"/>
    </source>
</evidence>
<dbReference type="AlphaFoldDB" id="A0A8K0KBH6"/>
<protein>
    <recommendedName>
        <fullName evidence="9">Dolichyl-diphosphooligosaccharide--protein glycosyltransferase subunit KCP2</fullName>
    </recommendedName>
</protein>
<comment type="caution">
    <text evidence="7">The sequence shown here is derived from an EMBL/GenBank/DDBJ whole genome shotgun (WGS) entry which is preliminary data.</text>
</comment>
<evidence type="ECO:0000256" key="6">
    <source>
        <dbReference type="SAM" id="Phobius"/>
    </source>
</evidence>
<organism evidence="7 8">
    <name type="scientific">Ladona fulva</name>
    <name type="common">Scarce chaser dragonfly</name>
    <name type="synonym">Libellula fulva</name>
    <dbReference type="NCBI Taxonomy" id="123851"/>
    <lineage>
        <taxon>Eukaryota</taxon>
        <taxon>Metazoa</taxon>
        <taxon>Ecdysozoa</taxon>
        <taxon>Arthropoda</taxon>
        <taxon>Hexapoda</taxon>
        <taxon>Insecta</taxon>
        <taxon>Pterygota</taxon>
        <taxon>Palaeoptera</taxon>
        <taxon>Odonata</taxon>
        <taxon>Epiprocta</taxon>
        <taxon>Anisoptera</taxon>
        <taxon>Libelluloidea</taxon>
        <taxon>Libellulidae</taxon>
        <taxon>Ladona</taxon>
    </lineage>
</organism>
<gene>
    <name evidence="7" type="ORF">J437_LFUL000899</name>
</gene>
<name>A0A8K0KBH6_LADFU</name>
<evidence type="ECO:0000313" key="7">
    <source>
        <dbReference type="EMBL" id="KAG8229378.1"/>
    </source>
</evidence>
<dbReference type="PANTHER" id="PTHR32001:SF1">
    <property type="entry name" value="KERATINOCYTE-ASSOCIATED PROTEIN 2"/>
    <property type="match status" value="1"/>
</dbReference>
<reference evidence="7" key="2">
    <citation type="submission" date="2017-10" db="EMBL/GenBank/DDBJ databases">
        <title>Ladona fulva Genome sequencing and assembly.</title>
        <authorList>
            <person name="Murali S."/>
            <person name="Richards S."/>
            <person name="Bandaranaike D."/>
            <person name="Bellair M."/>
            <person name="Blankenburg K."/>
            <person name="Chao H."/>
            <person name="Dinh H."/>
            <person name="Doddapaneni H."/>
            <person name="Dugan-Rocha S."/>
            <person name="Elkadiri S."/>
            <person name="Gnanaolivu R."/>
            <person name="Hernandez B."/>
            <person name="Skinner E."/>
            <person name="Javaid M."/>
            <person name="Lee S."/>
            <person name="Li M."/>
            <person name="Ming W."/>
            <person name="Munidasa M."/>
            <person name="Muniz J."/>
            <person name="Nguyen L."/>
            <person name="Hughes D."/>
            <person name="Osuji N."/>
            <person name="Pu L.-L."/>
            <person name="Puazo M."/>
            <person name="Qu C."/>
            <person name="Quiroz J."/>
            <person name="Raj R."/>
            <person name="Weissenberger G."/>
            <person name="Xin Y."/>
            <person name="Zou X."/>
            <person name="Han Y."/>
            <person name="Worley K."/>
            <person name="Muzny D."/>
            <person name="Gibbs R."/>
        </authorList>
    </citation>
    <scope>NUCLEOTIDE SEQUENCE</scope>
    <source>
        <strain evidence="7">Sampled in the wild</strain>
    </source>
</reference>
<evidence type="ECO:0000256" key="1">
    <source>
        <dbReference type="ARBA" id="ARBA00004141"/>
    </source>
</evidence>
<feature type="transmembrane region" description="Helical" evidence="6">
    <location>
        <begin position="38"/>
        <end position="56"/>
    </location>
</feature>
<dbReference type="Pfam" id="PF09775">
    <property type="entry name" value="Keratin_assoc"/>
    <property type="match status" value="2"/>
</dbReference>
<sequence>MSVSSGTSFVLSSIMTVLLFSGMQMYRQWLASSQLHTIFGGYLGSLLFILVLTSVGNMESALFGKSFQTKLFPEGRLCLEINHLILAYPSGGQAKNSATVLVQLSAIYSHNLYMFSAASSMLQVDLLVGTNWFLYNLIANYKCFKLLIIFGISVVLCLIVSLAASGMVHRVSSTTCLIFSMVALIYITRISQAKYASPQPSQQVVVKRKK</sequence>
<evidence type="ECO:0000256" key="2">
    <source>
        <dbReference type="ARBA" id="ARBA00007279"/>
    </source>
</evidence>
<dbReference type="InterPro" id="IPR018614">
    <property type="entry name" value="KRTCAP2"/>
</dbReference>
<reference evidence="7" key="1">
    <citation type="submission" date="2013-04" db="EMBL/GenBank/DDBJ databases">
        <authorList>
            <person name="Qu J."/>
            <person name="Murali S.C."/>
            <person name="Bandaranaike D."/>
            <person name="Bellair M."/>
            <person name="Blankenburg K."/>
            <person name="Chao H."/>
            <person name="Dinh H."/>
            <person name="Doddapaneni H."/>
            <person name="Downs B."/>
            <person name="Dugan-Rocha S."/>
            <person name="Elkadiri S."/>
            <person name="Gnanaolivu R.D."/>
            <person name="Hernandez B."/>
            <person name="Javaid M."/>
            <person name="Jayaseelan J.C."/>
            <person name="Lee S."/>
            <person name="Li M."/>
            <person name="Ming W."/>
            <person name="Munidasa M."/>
            <person name="Muniz J."/>
            <person name="Nguyen L."/>
            <person name="Ongeri F."/>
            <person name="Osuji N."/>
            <person name="Pu L.-L."/>
            <person name="Puazo M."/>
            <person name="Qu C."/>
            <person name="Quiroz J."/>
            <person name="Raj R."/>
            <person name="Weissenberger G."/>
            <person name="Xin Y."/>
            <person name="Zou X."/>
            <person name="Han Y."/>
            <person name="Richards S."/>
            <person name="Worley K."/>
            <person name="Muzny D."/>
            <person name="Gibbs R."/>
        </authorList>
    </citation>
    <scope>NUCLEOTIDE SEQUENCE</scope>
    <source>
        <strain evidence="7">Sampled in the wild</strain>
    </source>
</reference>
<accession>A0A8K0KBH6</accession>
<comment type="similarity">
    <text evidence="2">Belongs to the KRTCAP2 family.</text>
</comment>
<feature type="transmembrane region" description="Helical" evidence="6">
    <location>
        <begin position="171"/>
        <end position="188"/>
    </location>
</feature>
<comment type="subcellular location">
    <subcellularLocation>
        <location evidence="1">Membrane</location>
        <topology evidence="1">Multi-pass membrane protein</topology>
    </subcellularLocation>
</comment>
<proteinExistence type="inferred from homology"/>
<evidence type="ECO:0008006" key="9">
    <source>
        <dbReference type="Google" id="ProtNLM"/>
    </source>
</evidence>
<keyword evidence="5 6" id="KW-0472">Membrane</keyword>
<dbReference type="GO" id="GO:0016020">
    <property type="term" value="C:membrane"/>
    <property type="evidence" value="ECO:0007669"/>
    <property type="project" value="UniProtKB-SubCell"/>
</dbReference>
<evidence type="ECO:0000256" key="3">
    <source>
        <dbReference type="ARBA" id="ARBA00022692"/>
    </source>
</evidence>
<feature type="transmembrane region" description="Helical" evidence="6">
    <location>
        <begin position="112"/>
        <end position="134"/>
    </location>
</feature>
<feature type="transmembrane region" description="Helical" evidence="6">
    <location>
        <begin position="6"/>
        <end position="26"/>
    </location>
</feature>
<keyword evidence="4 6" id="KW-1133">Transmembrane helix</keyword>
<feature type="transmembrane region" description="Helical" evidence="6">
    <location>
        <begin position="146"/>
        <end position="165"/>
    </location>
</feature>
<keyword evidence="3 6" id="KW-0812">Transmembrane</keyword>
<dbReference type="PANTHER" id="PTHR32001">
    <property type="entry name" value="KERATINOCYTE-ASSOCIATED PROTEIN 2"/>
    <property type="match status" value="1"/>
</dbReference>
<keyword evidence="8" id="KW-1185">Reference proteome</keyword>
<evidence type="ECO:0000313" key="8">
    <source>
        <dbReference type="Proteomes" id="UP000792457"/>
    </source>
</evidence>
<dbReference type="Proteomes" id="UP000792457">
    <property type="component" value="Unassembled WGS sequence"/>
</dbReference>